<evidence type="ECO:0000313" key="2">
    <source>
        <dbReference type="EMBL" id="KPJ54425.1"/>
    </source>
</evidence>
<evidence type="ECO:0000256" key="1">
    <source>
        <dbReference type="SAM" id="Phobius"/>
    </source>
</evidence>
<keyword evidence="1" id="KW-1133">Transmembrane helix</keyword>
<feature type="transmembrane region" description="Helical" evidence="1">
    <location>
        <begin position="178"/>
        <end position="200"/>
    </location>
</feature>
<keyword evidence="1" id="KW-0472">Membrane</keyword>
<sequence>MSTDLWVWLAALLTFCIYSFLYRDNPVYKAAEHLFVGVSAAYYLVIYYHNSVLPNLARPLWAAVTEGQHGNFILIIPGILGIFFFLRFFPRGGWLSRWSIAFYVGSGAGLSIPRTMLTRIIQQMQGTMVSFIPTQAWRTLLAEPTIWNGLWLMSVPLAAVGVLCTLSYFFFSRPHRGVLGVTSRIGIVFLMIGFGASFGYTVMARISLLIGRVYFLLSDWLGIIE</sequence>
<evidence type="ECO:0000313" key="3">
    <source>
        <dbReference type="Proteomes" id="UP000052008"/>
    </source>
</evidence>
<protein>
    <submittedName>
        <fullName evidence="2">Uncharacterized protein</fullName>
    </submittedName>
</protein>
<dbReference type="Proteomes" id="UP000052008">
    <property type="component" value="Unassembled WGS sequence"/>
</dbReference>
<feature type="transmembrane region" description="Helical" evidence="1">
    <location>
        <begin position="150"/>
        <end position="171"/>
    </location>
</feature>
<gene>
    <name evidence="2" type="ORF">AMJ39_00390</name>
</gene>
<comment type="caution">
    <text evidence="2">The sequence shown here is derived from an EMBL/GenBank/DDBJ whole genome shotgun (WGS) entry which is preliminary data.</text>
</comment>
<reference evidence="2 3" key="1">
    <citation type="journal article" date="2015" name="Microbiome">
        <title>Genomic resolution of linkages in carbon, nitrogen, and sulfur cycling among widespread estuary sediment bacteria.</title>
        <authorList>
            <person name="Baker B.J."/>
            <person name="Lazar C.S."/>
            <person name="Teske A.P."/>
            <person name="Dick G.J."/>
        </authorList>
    </citation>
    <scope>NUCLEOTIDE SEQUENCE [LARGE SCALE GENOMIC DNA]</scope>
    <source>
        <strain evidence="2">DG_24</strain>
    </source>
</reference>
<feature type="transmembrane region" description="Helical" evidence="1">
    <location>
        <begin position="34"/>
        <end position="50"/>
    </location>
</feature>
<proteinExistence type="predicted"/>
<keyword evidence="1" id="KW-0812">Transmembrane</keyword>
<organism evidence="2 3">
    <name type="scientific">candidate division TA06 bacterium DG_24</name>
    <dbReference type="NCBI Taxonomy" id="1703770"/>
    <lineage>
        <taxon>Bacteria</taxon>
        <taxon>Bacteria division TA06</taxon>
    </lineage>
</organism>
<feature type="transmembrane region" description="Helical" evidence="1">
    <location>
        <begin position="70"/>
        <end position="89"/>
    </location>
</feature>
<dbReference type="EMBL" id="LIZS01000002">
    <property type="protein sequence ID" value="KPJ54425.1"/>
    <property type="molecule type" value="Genomic_DNA"/>
</dbReference>
<name>A0A0S7WWX9_UNCT6</name>
<accession>A0A0S7WWX9</accession>
<feature type="transmembrane region" description="Helical" evidence="1">
    <location>
        <begin position="6"/>
        <end position="22"/>
    </location>
</feature>
<dbReference type="STRING" id="1703770.AMJ39_00390"/>
<dbReference type="AlphaFoldDB" id="A0A0S7WWX9"/>
<feature type="transmembrane region" description="Helical" evidence="1">
    <location>
        <begin position="101"/>
        <end position="121"/>
    </location>
</feature>